<dbReference type="InParanoid" id="A0A165NC57"/>
<gene>
    <name evidence="1" type="ORF">NEOLEDRAFT_966125</name>
</gene>
<evidence type="ECO:0000313" key="2">
    <source>
        <dbReference type="Proteomes" id="UP000076761"/>
    </source>
</evidence>
<accession>A0A165NC57</accession>
<name>A0A165NC57_9AGAM</name>
<dbReference type="Proteomes" id="UP000076761">
    <property type="component" value="Unassembled WGS sequence"/>
</dbReference>
<protein>
    <submittedName>
        <fullName evidence="1">Uncharacterized protein</fullName>
    </submittedName>
</protein>
<sequence length="86" mass="9570">MRVQRAVADWREKVWPAALYTGHEDSLGQGPDRCLPQLYGRREADSASWGSRLVVHAAECRNLSNASGGIEAWIVSTRRSSTLETQ</sequence>
<evidence type="ECO:0000313" key="1">
    <source>
        <dbReference type="EMBL" id="KZT19452.1"/>
    </source>
</evidence>
<organism evidence="1 2">
    <name type="scientific">Neolentinus lepideus HHB14362 ss-1</name>
    <dbReference type="NCBI Taxonomy" id="1314782"/>
    <lineage>
        <taxon>Eukaryota</taxon>
        <taxon>Fungi</taxon>
        <taxon>Dikarya</taxon>
        <taxon>Basidiomycota</taxon>
        <taxon>Agaricomycotina</taxon>
        <taxon>Agaricomycetes</taxon>
        <taxon>Gloeophyllales</taxon>
        <taxon>Gloeophyllaceae</taxon>
        <taxon>Neolentinus</taxon>
    </lineage>
</organism>
<dbReference type="AlphaFoldDB" id="A0A165NC57"/>
<dbReference type="EMBL" id="KV425640">
    <property type="protein sequence ID" value="KZT19452.1"/>
    <property type="molecule type" value="Genomic_DNA"/>
</dbReference>
<proteinExistence type="predicted"/>
<keyword evidence="2" id="KW-1185">Reference proteome</keyword>
<reference evidence="1 2" key="1">
    <citation type="journal article" date="2016" name="Mol. Biol. Evol.">
        <title>Comparative Genomics of Early-Diverging Mushroom-Forming Fungi Provides Insights into the Origins of Lignocellulose Decay Capabilities.</title>
        <authorList>
            <person name="Nagy L.G."/>
            <person name="Riley R."/>
            <person name="Tritt A."/>
            <person name="Adam C."/>
            <person name="Daum C."/>
            <person name="Floudas D."/>
            <person name="Sun H."/>
            <person name="Yadav J.S."/>
            <person name="Pangilinan J."/>
            <person name="Larsson K.H."/>
            <person name="Matsuura K."/>
            <person name="Barry K."/>
            <person name="Labutti K."/>
            <person name="Kuo R."/>
            <person name="Ohm R.A."/>
            <person name="Bhattacharya S.S."/>
            <person name="Shirouzu T."/>
            <person name="Yoshinaga Y."/>
            <person name="Martin F.M."/>
            <person name="Grigoriev I.V."/>
            <person name="Hibbett D.S."/>
        </authorList>
    </citation>
    <scope>NUCLEOTIDE SEQUENCE [LARGE SCALE GENOMIC DNA]</scope>
    <source>
        <strain evidence="1 2">HHB14362 ss-1</strain>
    </source>
</reference>